<feature type="binding site" evidence="6">
    <location>
        <position position="181"/>
    </location>
    <ligand>
        <name>substrate</name>
    </ligand>
</feature>
<dbReference type="SUPFAM" id="SSF75304">
    <property type="entry name" value="Amidase signature (AS) enzymes"/>
    <property type="match status" value="1"/>
</dbReference>
<feature type="active site" description="Charge relay system" evidence="5">
    <location>
        <position position="206"/>
    </location>
</feature>
<dbReference type="EC" id="3.5.1.4" evidence="3"/>
<organism evidence="8 9">
    <name type="scientific">Microbotryum saponariae</name>
    <dbReference type="NCBI Taxonomy" id="289078"/>
    <lineage>
        <taxon>Eukaryota</taxon>
        <taxon>Fungi</taxon>
        <taxon>Dikarya</taxon>
        <taxon>Basidiomycota</taxon>
        <taxon>Pucciniomycotina</taxon>
        <taxon>Microbotryomycetes</taxon>
        <taxon>Microbotryales</taxon>
        <taxon>Microbotryaceae</taxon>
        <taxon>Microbotryum</taxon>
    </lineage>
</organism>
<comment type="catalytic activity">
    <reaction evidence="1">
        <text>a monocarboxylic acid amide + H2O = a monocarboxylate + NH4(+)</text>
        <dbReference type="Rhea" id="RHEA:12020"/>
        <dbReference type="ChEBI" id="CHEBI:15377"/>
        <dbReference type="ChEBI" id="CHEBI:28938"/>
        <dbReference type="ChEBI" id="CHEBI:35757"/>
        <dbReference type="ChEBI" id="CHEBI:83628"/>
        <dbReference type="EC" id="3.5.1.4"/>
    </reaction>
</comment>
<comment type="similarity">
    <text evidence="2">Belongs to the amidase family.</text>
</comment>
<dbReference type="Pfam" id="PF01425">
    <property type="entry name" value="Amidase"/>
    <property type="match status" value="1"/>
</dbReference>
<evidence type="ECO:0000256" key="4">
    <source>
        <dbReference type="ARBA" id="ARBA00022801"/>
    </source>
</evidence>
<evidence type="ECO:0000256" key="6">
    <source>
        <dbReference type="PIRSR" id="PIRSR001221-2"/>
    </source>
</evidence>
<dbReference type="InterPro" id="IPR023631">
    <property type="entry name" value="Amidase_dom"/>
</dbReference>
<keyword evidence="9" id="KW-1185">Reference proteome</keyword>
<name>A0A2X0KGX1_9BASI</name>
<feature type="binding site" evidence="6">
    <location>
        <position position="206"/>
    </location>
    <ligand>
        <name>substrate</name>
    </ligand>
</feature>
<evidence type="ECO:0000313" key="9">
    <source>
        <dbReference type="Proteomes" id="UP000249723"/>
    </source>
</evidence>
<keyword evidence="4" id="KW-0378">Hydrolase</keyword>
<dbReference type="PANTHER" id="PTHR46072:SF4">
    <property type="entry name" value="AMIDASE C550.07-RELATED"/>
    <property type="match status" value="1"/>
</dbReference>
<feature type="active site" description="Charge relay system" evidence="5">
    <location>
        <position position="130"/>
    </location>
</feature>
<evidence type="ECO:0000313" key="8">
    <source>
        <dbReference type="EMBL" id="SCZ91857.1"/>
    </source>
</evidence>
<dbReference type="OrthoDB" id="6428749at2759"/>
<dbReference type="GO" id="GO:0004040">
    <property type="term" value="F:amidase activity"/>
    <property type="evidence" value="ECO:0007669"/>
    <property type="project" value="UniProtKB-EC"/>
</dbReference>
<dbReference type="InterPro" id="IPR036928">
    <property type="entry name" value="AS_sf"/>
</dbReference>
<gene>
    <name evidence="8" type="ORF">BZ3500_MVSOF-1268-A1-R1_CHR5-3G08181</name>
</gene>
<dbReference type="Proteomes" id="UP000249723">
    <property type="component" value="Unassembled WGS sequence"/>
</dbReference>
<accession>A0A2X0KGX1</accession>
<dbReference type="InterPro" id="IPR020556">
    <property type="entry name" value="Amidase_CS"/>
</dbReference>
<dbReference type="PIRSF" id="PIRSF001221">
    <property type="entry name" value="Amidase_fungi"/>
    <property type="match status" value="1"/>
</dbReference>
<dbReference type="AlphaFoldDB" id="A0A2X0KGX1"/>
<evidence type="ECO:0000259" key="7">
    <source>
        <dbReference type="Pfam" id="PF01425"/>
    </source>
</evidence>
<dbReference type="EMBL" id="FMWP01000017">
    <property type="protein sequence ID" value="SCZ91857.1"/>
    <property type="molecule type" value="Genomic_DNA"/>
</dbReference>
<sequence>MPDTTALAKQYRQQVLDELPPHVLRAPLDEAPGSNVTRLVAELKLLSQRQLDITGLDVVDLVAHIAARKYTSEEVVIAFAHRAAYAHRLTCCLTGMWLDKAVQRARELDHHLEKHGTTIGPLHGLPISVKDQFQVQGRTTSLSYLSKHVLAKPSPKSCSFVTLLESLGAITYVHTNLPQTIMHLESSSFWGTVLNPYNTSLTAGGSSGGESALIAMRGSVLGLGTDIGGSVRSPAANCGLWSLRPTSSRLPSATAAVPGRDSIIGTAGPIATSLRDLEFFLSLVLAEDTKVWRRDASLLEMAWGVGRKGAWEEGSQKLRIGVMWDDGEVRPTRPIRRALEGAVQRLTESELIEVVDFEPWKMREGWELTRQLYFADGGKRIRDLLDESEVAEPLKPLTKWLLEEAGKEPLKDHSVHELWKLNSKREKYRSAFREHWNNSGVDVVLSPVAPNPPPRHGEAKWWSYTSHWNLVDHPALVFPTGLFVDATLDVEPTVPRDEWRNDDERFVHEHYSPEIYANAPLGLQLIARKYHDEEVIAAMRVIEGILFHKQVQ</sequence>
<protein>
    <recommendedName>
        <fullName evidence="3">amidase</fullName>
        <ecNumber evidence="3">3.5.1.4</ecNumber>
    </recommendedName>
</protein>
<dbReference type="STRING" id="289078.A0A2X0KGX1"/>
<proteinExistence type="inferred from homology"/>
<dbReference type="PANTHER" id="PTHR46072">
    <property type="entry name" value="AMIDASE-RELATED-RELATED"/>
    <property type="match status" value="1"/>
</dbReference>
<evidence type="ECO:0000256" key="3">
    <source>
        <dbReference type="ARBA" id="ARBA00012922"/>
    </source>
</evidence>
<feature type="binding site" evidence="6">
    <location>
        <begin position="227"/>
        <end position="230"/>
    </location>
    <ligand>
        <name>substrate</name>
    </ligand>
</feature>
<reference evidence="9" key="1">
    <citation type="submission" date="2016-10" db="EMBL/GenBank/DDBJ databases">
        <authorList>
            <person name="Jeantristanb JTB J.-T."/>
            <person name="Ricardo R."/>
        </authorList>
    </citation>
    <scope>NUCLEOTIDE SEQUENCE [LARGE SCALE GENOMIC DNA]</scope>
</reference>
<evidence type="ECO:0000256" key="1">
    <source>
        <dbReference type="ARBA" id="ARBA00001311"/>
    </source>
</evidence>
<evidence type="ECO:0000256" key="5">
    <source>
        <dbReference type="PIRSR" id="PIRSR001221-1"/>
    </source>
</evidence>
<evidence type="ECO:0000256" key="2">
    <source>
        <dbReference type="ARBA" id="ARBA00009199"/>
    </source>
</evidence>
<dbReference type="PROSITE" id="PS00571">
    <property type="entry name" value="AMIDASES"/>
    <property type="match status" value="1"/>
</dbReference>
<feature type="active site" description="Acyl-ester intermediate" evidence="5">
    <location>
        <position position="230"/>
    </location>
</feature>
<feature type="domain" description="Amidase" evidence="7">
    <location>
        <begin position="74"/>
        <end position="535"/>
    </location>
</feature>
<dbReference type="Gene3D" id="3.90.1300.10">
    <property type="entry name" value="Amidase signature (AS) domain"/>
    <property type="match status" value="1"/>
</dbReference>